<protein>
    <submittedName>
        <fullName evidence="2">Uncharacterized protein</fullName>
    </submittedName>
</protein>
<feature type="signal peptide" evidence="1">
    <location>
        <begin position="1"/>
        <end position="23"/>
    </location>
</feature>
<dbReference type="HOGENOM" id="CLU_3193282_0_0_6"/>
<proteinExistence type="predicted"/>
<comment type="caution">
    <text evidence="2">The sequence shown here is derived from an EMBL/GenBank/DDBJ whole genome shotgun (WGS) entry which is preliminary data.</text>
</comment>
<dbReference type="Proteomes" id="UP000004471">
    <property type="component" value="Unassembled WGS sequence"/>
</dbReference>
<feature type="non-terminal residue" evidence="2">
    <location>
        <position position="48"/>
    </location>
</feature>
<evidence type="ECO:0000313" key="2">
    <source>
        <dbReference type="EMBL" id="EGH33923.1"/>
    </source>
</evidence>
<keyword evidence="1" id="KW-0732">Signal</keyword>
<feature type="chain" id="PRO_5003293841" evidence="1">
    <location>
        <begin position="24"/>
        <end position="48"/>
    </location>
</feature>
<gene>
    <name evidence="2" type="ORF">PSYJA_35387</name>
</gene>
<reference evidence="2 3" key="1">
    <citation type="journal article" date="2011" name="PLoS Pathog.">
        <title>Dynamic evolution of pathogenicity revealed by sequencing and comparative genomics of 19 Pseudomonas syringae isolates.</title>
        <authorList>
            <person name="Baltrus D.A."/>
            <person name="Nishimura M.T."/>
            <person name="Romanchuk A."/>
            <person name="Chang J.H."/>
            <person name="Mukhtar M.S."/>
            <person name="Cherkis K."/>
            <person name="Roach J."/>
            <person name="Grant S.R."/>
            <person name="Jones C.D."/>
            <person name="Dangl J.L."/>
        </authorList>
    </citation>
    <scope>NUCLEOTIDE SEQUENCE [LARGE SCALE GENOMIC DNA]</scope>
    <source>
        <strain evidence="3">M301072PT</strain>
    </source>
</reference>
<accession>F3FUN1</accession>
<dbReference type="EMBL" id="AEAH01002048">
    <property type="protein sequence ID" value="EGH33923.1"/>
    <property type="molecule type" value="Genomic_DNA"/>
</dbReference>
<name>F3FUN1_PSESX</name>
<evidence type="ECO:0000313" key="3">
    <source>
        <dbReference type="Proteomes" id="UP000004471"/>
    </source>
</evidence>
<evidence type="ECO:0000256" key="1">
    <source>
        <dbReference type="SAM" id="SignalP"/>
    </source>
</evidence>
<dbReference type="AlphaFoldDB" id="F3FUN1"/>
<organism evidence="2 3">
    <name type="scientific">Pseudomonas syringae pv. japonica str. M301072</name>
    <dbReference type="NCBI Taxonomy" id="629262"/>
    <lineage>
        <taxon>Bacteria</taxon>
        <taxon>Pseudomonadati</taxon>
        <taxon>Pseudomonadota</taxon>
        <taxon>Gammaproteobacteria</taxon>
        <taxon>Pseudomonadales</taxon>
        <taxon>Pseudomonadaceae</taxon>
        <taxon>Pseudomonas</taxon>
        <taxon>Pseudomonas syringae</taxon>
    </lineage>
</organism>
<sequence length="48" mass="4974">MNLRKPPAWAALALSISTWPAAAGTVTSTTLVASTLSPDCLEYKVVGI</sequence>